<evidence type="ECO:0000313" key="6">
    <source>
        <dbReference type="EMBL" id="GAA4792983.1"/>
    </source>
</evidence>
<keyword evidence="2" id="KW-0238">DNA-binding</keyword>
<dbReference type="InterPro" id="IPR052526">
    <property type="entry name" value="HTH-type_Bedaq_tolerance"/>
</dbReference>
<dbReference type="SMART" id="SM00347">
    <property type="entry name" value="HTH_MARR"/>
    <property type="match status" value="1"/>
</dbReference>
<evidence type="ECO:0000259" key="5">
    <source>
        <dbReference type="PROSITE" id="PS50995"/>
    </source>
</evidence>
<feature type="region of interest" description="Disordered" evidence="4">
    <location>
        <begin position="107"/>
        <end position="127"/>
    </location>
</feature>
<name>A0ABP9BAZ3_9MICC</name>
<comment type="caution">
    <text evidence="6">The sequence shown here is derived from an EMBL/GenBank/DDBJ whole genome shotgun (WGS) entry which is preliminary data.</text>
</comment>
<evidence type="ECO:0000256" key="1">
    <source>
        <dbReference type="ARBA" id="ARBA00023015"/>
    </source>
</evidence>
<keyword evidence="1" id="KW-0805">Transcription regulation</keyword>
<organism evidence="6 7">
    <name type="scientific">Rothia endophytica</name>
    <dbReference type="NCBI Taxonomy" id="1324766"/>
    <lineage>
        <taxon>Bacteria</taxon>
        <taxon>Bacillati</taxon>
        <taxon>Actinomycetota</taxon>
        <taxon>Actinomycetes</taxon>
        <taxon>Micrococcales</taxon>
        <taxon>Micrococcaceae</taxon>
        <taxon>Rothia</taxon>
    </lineage>
</organism>
<dbReference type="Proteomes" id="UP001500187">
    <property type="component" value="Unassembled WGS sequence"/>
</dbReference>
<accession>A0ABP9BAZ3</accession>
<keyword evidence="7" id="KW-1185">Reference proteome</keyword>
<dbReference type="InterPro" id="IPR023187">
    <property type="entry name" value="Tscrpt_reg_MarR-type_CS"/>
</dbReference>
<dbReference type="EMBL" id="BAABKP010000001">
    <property type="protein sequence ID" value="GAA4792983.1"/>
    <property type="molecule type" value="Genomic_DNA"/>
</dbReference>
<evidence type="ECO:0000256" key="2">
    <source>
        <dbReference type="ARBA" id="ARBA00023125"/>
    </source>
</evidence>
<feature type="domain" description="HTH marR-type" evidence="5">
    <location>
        <begin position="1"/>
        <end position="100"/>
    </location>
</feature>
<keyword evidence="3" id="KW-0804">Transcription</keyword>
<gene>
    <name evidence="6" type="ORF">GCM10023352_09430</name>
</gene>
<evidence type="ECO:0000256" key="4">
    <source>
        <dbReference type="SAM" id="MobiDB-lite"/>
    </source>
</evidence>
<dbReference type="InterPro" id="IPR036388">
    <property type="entry name" value="WH-like_DNA-bd_sf"/>
</dbReference>
<dbReference type="PANTHER" id="PTHR39515">
    <property type="entry name" value="CONSERVED PROTEIN"/>
    <property type="match status" value="1"/>
</dbReference>
<feature type="compositionally biased region" description="Acidic residues" evidence="4">
    <location>
        <begin position="117"/>
        <end position="127"/>
    </location>
</feature>
<dbReference type="PROSITE" id="PS50995">
    <property type="entry name" value="HTH_MARR_2"/>
    <property type="match status" value="1"/>
</dbReference>
<feature type="compositionally biased region" description="Basic and acidic residues" evidence="4">
    <location>
        <begin position="107"/>
        <end position="116"/>
    </location>
</feature>
<dbReference type="PROSITE" id="PS01117">
    <property type="entry name" value="HTH_MARR_1"/>
    <property type="match status" value="1"/>
</dbReference>
<protein>
    <recommendedName>
        <fullName evidence="5">HTH marR-type domain-containing protein</fullName>
    </recommendedName>
</protein>
<proteinExistence type="predicted"/>
<dbReference type="InterPro" id="IPR000835">
    <property type="entry name" value="HTH_MarR-typ"/>
</dbReference>
<evidence type="ECO:0000256" key="3">
    <source>
        <dbReference type="ARBA" id="ARBA00023163"/>
    </source>
</evidence>
<sequence length="127" mass="14398">MLAQLLVQPRQTGAELARFQQITPQSMNVIVQSLLARGYLSSGKNLLDKRRKELYLTEQGTRMITSIQAEREEWLVGRVADALSEEETQVLIKALPVLRTMVDRASRFGSDEHENEVPDEPEEFAGE</sequence>
<dbReference type="InterPro" id="IPR036390">
    <property type="entry name" value="WH_DNA-bd_sf"/>
</dbReference>
<dbReference type="Gene3D" id="1.10.287.100">
    <property type="match status" value="1"/>
</dbReference>
<dbReference type="Gene3D" id="1.10.10.10">
    <property type="entry name" value="Winged helix-like DNA-binding domain superfamily/Winged helix DNA-binding domain"/>
    <property type="match status" value="1"/>
</dbReference>
<reference evidence="7" key="1">
    <citation type="journal article" date="2019" name="Int. J. Syst. Evol. Microbiol.">
        <title>The Global Catalogue of Microorganisms (GCM) 10K type strain sequencing project: providing services to taxonomists for standard genome sequencing and annotation.</title>
        <authorList>
            <consortium name="The Broad Institute Genomics Platform"/>
            <consortium name="The Broad Institute Genome Sequencing Center for Infectious Disease"/>
            <person name="Wu L."/>
            <person name="Ma J."/>
        </authorList>
    </citation>
    <scope>NUCLEOTIDE SEQUENCE [LARGE SCALE GENOMIC DNA]</scope>
    <source>
        <strain evidence="7">JCM 18541</strain>
    </source>
</reference>
<evidence type="ECO:0000313" key="7">
    <source>
        <dbReference type="Proteomes" id="UP001500187"/>
    </source>
</evidence>
<dbReference type="PANTHER" id="PTHR39515:SF2">
    <property type="entry name" value="HTH-TYPE TRANSCRIPTIONAL REGULATOR RV0880"/>
    <property type="match status" value="1"/>
</dbReference>
<dbReference type="SUPFAM" id="SSF46785">
    <property type="entry name" value="Winged helix' DNA-binding domain"/>
    <property type="match status" value="1"/>
</dbReference>